<evidence type="ECO:0000256" key="1">
    <source>
        <dbReference type="ARBA" id="ARBA00000971"/>
    </source>
</evidence>
<keyword evidence="5 9" id="KW-0697">Rotamase</keyword>
<gene>
    <name evidence="12" type="ORF">HELGO_WM30791</name>
</gene>
<dbReference type="PANTHER" id="PTHR47861">
    <property type="entry name" value="FKBP-TYPE PEPTIDYL-PROLYL CIS-TRANS ISOMERASE SLYD"/>
    <property type="match status" value="1"/>
</dbReference>
<dbReference type="SUPFAM" id="SSF54534">
    <property type="entry name" value="FKBP-like"/>
    <property type="match status" value="1"/>
</dbReference>
<protein>
    <recommendedName>
        <fullName evidence="10">Peptidyl-prolyl cis-trans isomerase</fullName>
        <ecNumber evidence="10">5.2.1.8</ecNumber>
    </recommendedName>
</protein>
<comment type="function">
    <text evidence="8">Also involved in hydrogenase metallocenter assembly, probably by participating in the nickel insertion step. This function in hydrogenase biosynthesis requires chaperone activity and the presence of the metal-binding domain, but not PPIase activity.</text>
</comment>
<evidence type="ECO:0000256" key="10">
    <source>
        <dbReference type="RuleBase" id="RU003915"/>
    </source>
</evidence>
<dbReference type="InterPro" id="IPR046357">
    <property type="entry name" value="PPIase_dom_sf"/>
</dbReference>
<dbReference type="GO" id="GO:0042026">
    <property type="term" value="P:protein refolding"/>
    <property type="evidence" value="ECO:0007669"/>
    <property type="project" value="UniProtKB-ARBA"/>
</dbReference>
<keyword evidence="4" id="KW-0963">Cytoplasm</keyword>
<sequence>MIQENQVASIEYELKDPTNGKILDSNKGSSPLEFIFGAGTVINGLKEGLKSYNEGQEGTIKVDAKDAYGEYDPAREEKLSIDNFEGIKLEKDLTLYGQTEDGQTIPAKVKDFDDKEVTLDYNHPLAGKNLEFDVKLLALRDASPEEQASGQVAKDAASGCCGSGGGCCD</sequence>
<accession>A0A6S6S9C4</accession>
<proteinExistence type="inferred from homology"/>
<evidence type="ECO:0000256" key="7">
    <source>
        <dbReference type="ARBA" id="ARBA00023235"/>
    </source>
</evidence>
<dbReference type="EMBL" id="CACVAW010000008">
    <property type="protein sequence ID" value="CAA6801997.1"/>
    <property type="molecule type" value="Genomic_DNA"/>
</dbReference>
<evidence type="ECO:0000256" key="9">
    <source>
        <dbReference type="PROSITE-ProRule" id="PRU00277"/>
    </source>
</evidence>
<evidence type="ECO:0000256" key="6">
    <source>
        <dbReference type="ARBA" id="ARBA00023186"/>
    </source>
</evidence>
<comment type="subcellular location">
    <subcellularLocation>
        <location evidence="2">Cytoplasm</location>
    </subcellularLocation>
</comment>
<dbReference type="AlphaFoldDB" id="A0A6S6S9C4"/>
<reference evidence="12" key="1">
    <citation type="submission" date="2020-01" db="EMBL/GenBank/DDBJ databases">
        <authorList>
            <person name="Meier V. D."/>
            <person name="Meier V D."/>
        </authorList>
    </citation>
    <scope>NUCLEOTIDE SEQUENCE</scope>
    <source>
        <strain evidence="12">HLG_WM_MAG_12</strain>
    </source>
</reference>
<evidence type="ECO:0000256" key="5">
    <source>
        <dbReference type="ARBA" id="ARBA00023110"/>
    </source>
</evidence>
<dbReference type="InterPro" id="IPR001179">
    <property type="entry name" value="PPIase_FKBP_dom"/>
</dbReference>
<dbReference type="EC" id="5.2.1.8" evidence="10"/>
<dbReference type="PANTHER" id="PTHR47861:SF3">
    <property type="entry name" value="FKBP-TYPE PEPTIDYL-PROLYL CIS-TRANS ISOMERASE SLYD"/>
    <property type="match status" value="1"/>
</dbReference>
<dbReference type="GO" id="GO:0003755">
    <property type="term" value="F:peptidyl-prolyl cis-trans isomerase activity"/>
    <property type="evidence" value="ECO:0007669"/>
    <property type="project" value="UniProtKB-UniRule"/>
</dbReference>
<evidence type="ECO:0000256" key="4">
    <source>
        <dbReference type="ARBA" id="ARBA00022490"/>
    </source>
</evidence>
<dbReference type="GO" id="GO:0005737">
    <property type="term" value="C:cytoplasm"/>
    <property type="evidence" value="ECO:0007669"/>
    <property type="project" value="UniProtKB-SubCell"/>
</dbReference>
<dbReference type="Pfam" id="PF00254">
    <property type="entry name" value="FKBP_C"/>
    <property type="match status" value="1"/>
</dbReference>
<evidence type="ECO:0000256" key="8">
    <source>
        <dbReference type="ARBA" id="ARBA00037071"/>
    </source>
</evidence>
<feature type="domain" description="PPIase FKBP-type" evidence="11">
    <location>
        <begin position="5"/>
        <end position="97"/>
    </location>
</feature>
<dbReference type="Gene3D" id="3.10.50.40">
    <property type="match status" value="1"/>
</dbReference>
<keyword evidence="7 9" id="KW-0413">Isomerase</keyword>
<name>A0A6S6S9C4_9BACT</name>
<keyword evidence="6" id="KW-0143">Chaperone</keyword>
<evidence type="ECO:0000256" key="3">
    <source>
        <dbReference type="ARBA" id="ARBA00006577"/>
    </source>
</evidence>
<evidence type="ECO:0000256" key="2">
    <source>
        <dbReference type="ARBA" id="ARBA00004496"/>
    </source>
</evidence>
<dbReference type="PROSITE" id="PS50059">
    <property type="entry name" value="FKBP_PPIASE"/>
    <property type="match status" value="1"/>
</dbReference>
<organism evidence="12">
    <name type="scientific">uncultured Campylobacterales bacterium</name>
    <dbReference type="NCBI Taxonomy" id="352960"/>
    <lineage>
        <taxon>Bacteria</taxon>
        <taxon>Pseudomonadati</taxon>
        <taxon>Campylobacterota</taxon>
        <taxon>Epsilonproteobacteria</taxon>
        <taxon>Campylobacterales</taxon>
        <taxon>environmental samples</taxon>
    </lineage>
</organism>
<evidence type="ECO:0000313" key="12">
    <source>
        <dbReference type="EMBL" id="CAA6801997.1"/>
    </source>
</evidence>
<evidence type="ECO:0000259" key="11">
    <source>
        <dbReference type="PROSITE" id="PS50059"/>
    </source>
</evidence>
<comment type="similarity">
    <text evidence="3 10">Belongs to the FKBP-type PPIase family.</text>
</comment>
<comment type="catalytic activity">
    <reaction evidence="1 9 10">
        <text>[protein]-peptidylproline (omega=180) = [protein]-peptidylproline (omega=0)</text>
        <dbReference type="Rhea" id="RHEA:16237"/>
        <dbReference type="Rhea" id="RHEA-COMP:10747"/>
        <dbReference type="Rhea" id="RHEA-COMP:10748"/>
        <dbReference type="ChEBI" id="CHEBI:83833"/>
        <dbReference type="ChEBI" id="CHEBI:83834"/>
        <dbReference type="EC" id="5.2.1.8"/>
    </reaction>
</comment>